<dbReference type="InterPro" id="IPR009057">
    <property type="entry name" value="Homeodomain-like_sf"/>
</dbReference>
<dbReference type="EMBL" id="ASQP01000321">
    <property type="protein sequence ID" value="OMI36935.1"/>
    <property type="molecule type" value="Genomic_DNA"/>
</dbReference>
<comment type="caution">
    <text evidence="5">The sequence shown here is derived from an EMBL/GenBank/DDBJ whole genome shotgun (WGS) entry which is preliminary data.</text>
</comment>
<dbReference type="Pfam" id="PF17920">
    <property type="entry name" value="TetR_C_16"/>
    <property type="match status" value="1"/>
</dbReference>
<keyword evidence="1 2" id="KW-0238">DNA-binding</keyword>
<dbReference type="InterPro" id="IPR050109">
    <property type="entry name" value="HTH-type_TetR-like_transc_reg"/>
</dbReference>
<sequence>MPDPNPASSRGARPRTTSKNPPAPTPAPAPPPTPDPAPARPARPRDADARRADILAAARRAFARHAYADTTIAAIADDAGVSPALVMKYYGTKENLFTQVFTFDADATALFDAPLDRLARHMVLHLLATQRGQTRDPILRIAFSRHHLELGGQARANFRTQVIDALAARLPGPGAPLRAEMAIGVLLGLGALYATVQADRLTRLDPEEVADLYVPLLQPLLCGEAPTGH</sequence>
<dbReference type="Gene3D" id="1.10.357.10">
    <property type="entry name" value="Tetracycline Repressor, domain 2"/>
    <property type="match status" value="1"/>
</dbReference>
<dbReference type="PANTHER" id="PTHR30055">
    <property type="entry name" value="HTH-TYPE TRANSCRIPTIONAL REGULATOR RUTR"/>
    <property type="match status" value="1"/>
</dbReference>
<evidence type="ECO:0000313" key="6">
    <source>
        <dbReference type="Proteomes" id="UP000186168"/>
    </source>
</evidence>
<dbReference type="InterPro" id="IPR001647">
    <property type="entry name" value="HTH_TetR"/>
</dbReference>
<dbReference type="SUPFAM" id="SSF46689">
    <property type="entry name" value="Homeodomain-like"/>
    <property type="match status" value="1"/>
</dbReference>
<dbReference type="PANTHER" id="PTHR30055:SF235">
    <property type="entry name" value="TRANSCRIPTIONAL REGULATORY PROTEIN"/>
    <property type="match status" value="1"/>
</dbReference>
<dbReference type="Pfam" id="PF00440">
    <property type="entry name" value="TetR_N"/>
    <property type="match status" value="1"/>
</dbReference>
<evidence type="ECO:0000259" key="4">
    <source>
        <dbReference type="PROSITE" id="PS50977"/>
    </source>
</evidence>
<organism evidence="5 6">
    <name type="scientific">Streptomyces sparsogenes DSM 40356</name>
    <dbReference type="NCBI Taxonomy" id="1331668"/>
    <lineage>
        <taxon>Bacteria</taxon>
        <taxon>Bacillati</taxon>
        <taxon>Actinomycetota</taxon>
        <taxon>Actinomycetes</taxon>
        <taxon>Kitasatosporales</taxon>
        <taxon>Streptomycetaceae</taxon>
        <taxon>Streptomyces</taxon>
    </lineage>
</organism>
<gene>
    <name evidence="5" type="ORF">SPAR_24516</name>
</gene>
<name>A0A1R1SF85_9ACTN</name>
<evidence type="ECO:0000256" key="2">
    <source>
        <dbReference type="PROSITE-ProRule" id="PRU00335"/>
    </source>
</evidence>
<dbReference type="PRINTS" id="PR00455">
    <property type="entry name" value="HTHTETR"/>
</dbReference>
<evidence type="ECO:0000256" key="3">
    <source>
        <dbReference type="SAM" id="MobiDB-lite"/>
    </source>
</evidence>
<dbReference type="SUPFAM" id="SSF48498">
    <property type="entry name" value="Tetracyclin repressor-like, C-terminal domain"/>
    <property type="match status" value="1"/>
</dbReference>
<dbReference type="InterPro" id="IPR041678">
    <property type="entry name" value="TetR_C_16"/>
</dbReference>
<feature type="domain" description="HTH tetR-type" evidence="4">
    <location>
        <begin position="48"/>
        <end position="108"/>
    </location>
</feature>
<dbReference type="GO" id="GO:0000976">
    <property type="term" value="F:transcription cis-regulatory region binding"/>
    <property type="evidence" value="ECO:0007669"/>
    <property type="project" value="TreeGrafter"/>
</dbReference>
<dbReference type="PROSITE" id="PS50977">
    <property type="entry name" value="HTH_TETR_2"/>
    <property type="match status" value="1"/>
</dbReference>
<feature type="DNA-binding region" description="H-T-H motif" evidence="2">
    <location>
        <begin position="71"/>
        <end position="90"/>
    </location>
</feature>
<feature type="compositionally biased region" description="Pro residues" evidence="3">
    <location>
        <begin position="21"/>
        <end position="41"/>
    </location>
</feature>
<dbReference type="Proteomes" id="UP000186168">
    <property type="component" value="Unassembled WGS sequence"/>
</dbReference>
<reference evidence="5 6" key="1">
    <citation type="submission" date="2013-05" db="EMBL/GenBank/DDBJ databases">
        <title>Genome sequence of Streptomyces sparsogenes DSM 40356.</title>
        <authorList>
            <person name="Coyne S."/>
            <person name="Seebeck F.P."/>
        </authorList>
    </citation>
    <scope>NUCLEOTIDE SEQUENCE [LARGE SCALE GENOMIC DNA]</scope>
    <source>
        <strain evidence="5 6">DSM 40356</strain>
    </source>
</reference>
<protein>
    <submittedName>
        <fullName evidence="5">TetR-family transcriptional regulator</fullName>
    </submittedName>
</protein>
<evidence type="ECO:0000313" key="5">
    <source>
        <dbReference type="EMBL" id="OMI36935.1"/>
    </source>
</evidence>
<accession>A0A1R1SF85</accession>
<dbReference type="GO" id="GO:0003700">
    <property type="term" value="F:DNA-binding transcription factor activity"/>
    <property type="evidence" value="ECO:0007669"/>
    <property type="project" value="TreeGrafter"/>
</dbReference>
<keyword evidence="6" id="KW-1185">Reference proteome</keyword>
<feature type="region of interest" description="Disordered" evidence="3">
    <location>
        <begin position="1"/>
        <end position="48"/>
    </location>
</feature>
<dbReference type="AlphaFoldDB" id="A0A1R1SF85"/>
<dbReference type="InterPro" id="IPR036271">
    <property type="entry name" value="Tet_transcr_reg_TetR-rel_C_sf"/>
</dbReference>
<evidence type="ECO:0000256" key="1">
    <source>
        <dbReference type="ARBA" id="ARBA00023125"/>
    </source>
</evidence>
<dbReference type="STRING" id="67365.GCA_001704635_03836"/>
<proteinExistence type="predicted"/>